<evidence type="ECO:0000313" key="3">
    <source>
        <dbReference type="EMBL" id="KZM74073.1"/>
    </source>
</evidence>
<evidence type="ECO:0000256" key="2">
    <source>
        <dbReference type="ARBA" id="ARBA00023235"/>
    </source>
</evidence>
<gene>
    <name evidence="3" type="ORF">AWN90_32550</name>
</gene>
<dbReference type="GO" id="GO:0016853">
    <property type="term" value="F:isomerase activity"/>
    <property type="evidence" value="ECO:0007669"/>
    <property type="project" value="UniProtKB-KW"/>
</dbReference>
<dbReference type="Proteomes" id="UP000076512">
    <property type="component" value="Unassembled WGS sequence"/>
</dbReference>
<evidence type="ECO:0000313" key="4">
    <source>
        <dbReference type="Proteomes" id="UP000076512"/>
    </source>
</evidence>
<dbReference type="AlphaFoldDB" id="A0A164N7W8"/>
<comment type="similarity">
    <text evidence="1">Belongs to the PhzF family.</text>
</comment>
<dbReference type="GO" id="GO:0005737">
    <property type="term" value="C:cytoplasm"/>
    <property type="evidence" value="ECO:0007669"/>
    <property type="project" value="TreeGrafter"/>
</dbReference>
<name>A0A164N7W8_9NOCA</name>
<sequence>MTIVHACQRDGEGGSPTAVIEETAPLIDAERQAIPAAVGTSHAVFIRPDRDRSVSLRFFTATGELPACGHGTVAALALLAERAGAAEYETVLRAGGRTFPGRAVADGNRLTALFDPGPVELSTPTDIEPVLAAVGIDRASGCRIASVGRPRLLVRVPDRAVLAGLAPDTGRLRDACDRLGLLGCYVYSAPASAGRAAARMFAPSIGVPEDIANVNSTACLAAHLSENGIATVEVDMGDALGHRSTIVASARPGPAIEVGGAAAVVAQPISVGQSVA</sequence>
<dbReference type="PIRSF" id="PIRSF016184">
    <property type="entry name" value="PhzC_PhzF"/>
    <property type="match status" value="1"/>
</dbReference>
<dbReference type="Pfam" id="PF02567">
    <property type="entry name" value="PhzC-PhzF"/>
    <property type="match status" value="1"/>
</dbReference>
<dbReference type="STRING" id="455432.AWN90_32550"/>
<dbReference type="InterPro" id="IPR003719">
    <property type="entry name" value="Phenazine_PhzF-like"/>
</dbReference>
<protein>
    <submittedName>
        <fullName evidence="3">Epimerase</fullName>
    </submittedName>
</protein>
<organism evidence="3 4">
    <name type="scientific">Nocardia terpenica</name>
    <dbReference type="NCBI Taxonomy" id="455432"/>
    <lineage>
        <taxon>Bacteria</taxon>
        <taxon>Bacillati</taxon>
        <taxon>Actinomycetota</taxon>
        <taxon>Actinomycetes</taxon>
        <taxon>Mycobacteriales</taxon>
        <taxon>Nocardiaceae</taxon>
        <taxon>Nocardia</taxon>
    </lineage>
</organism>
<dbReference type="SUPFAM" id="SSF54506">
    <property type="entry name" value="Diaminopimelate epimerase-like"/>
    <property type="match status" value="1"/>
</dbReference>
<reference evidence="3 4" key="1">
    <citation type="submission" date="2016-04" db="EMBL/GenBank/DDBJ databases">
        <authorList>
            <person name="Evans L.H."/>
            <person name="Alamgir A."/>
            <person name="Owens N."/>
            <person name="Weber N.D."/>
            <person name="Virtaneva K."/>
            <person name="Barbian K."/>
            <person name="Babar A."/>
            <person name="Rosenke K."/>
        </authorList>
    </citation>
    <scope>NUCLEOTIDE SEQUENCE [LARGE SCALE GENOMIC DNA]</scope>
    <source>
        <strain evidence="3 4">IFM 0406</strain>
    </source>
</reference>
<dbReference type="EMBL" id="LWGR01000007">
    <property type="protein sequence ID" value="KZM74073.1"/>
    <property type="molecule type" value="Genomic_DNA"/>
</dbReference>
<keyword evidence="2" id="KW-0413">Isomerase</keyword>
<keyword evidence="4" id="KW-1185">Reference proteome</keyword>
<evidence type="ECO:0000256" key="1">
    <source>
        <dbReference type="ARBA" id="ARBA00008270"/>
    </source>
</evidence>
<proteinExistence type="inferred from homology"/>
<dbReference type="PANTHER" id="PTHR13774:SF39">
    <property type="entry name" value="BIOSYNTHESIS PROTEIN, PUTATIVE-RELATED"/>
    <property type="match status" value="1"/>
</dbReference>
<dbReference type="PANTHER" id="PTHR13774">
    <property type="entry name" value="PHENAZINE BIOSYNTHESIS PROTEIN"/>
    <property type="match status" value="1"/>
</dbReference>
<dbReference type="Gene3D" id="3.10.310.10">
    <property type="entry name" value="Diaminopimelate Epimerase, Chain A, domain 1"/>
    <property type="match status" value="2"/>
</dbReference>
<accession>A0A164N7W8</accession>
<comment type="caution">
    <text evidence="3">The sequence shown here is derived from an EMBL/GenBank/DDBJ whole genome shotgun (WGS) entry which is preliminary data.</text>
</comment>